<evidence type="ECO:0000256" key="4">
    <source>
        <dbReference type="ARBA" id="ARBA00023125"/>
    </source>
</evidence>
<evidence type="ECO:0000256" key="3">
    <source>
        <dbReference type="ARBA" id="ARBA00023015"/>
    </source>
</evidence>
<dbReference type="Pfam" id="PF02229">
    <property type="entry name" value="PC4"/>
    <property type="match status" value="1"/>
</dbReference>
<dbReference type="EMBL" id="AUSU01007154">
    <property type="protein sequence ID" value="EPS61007.1"/>
    <property type="molecule type" value="Genomic_DNA"/>
</dbReference>
<feature type="compositionally biased region" description="Basic and acidic residues" evidence="7">
    <location>
        <begin position="62"/>
        <end position="74"/>
    </location>
</feature>
<protein>
    <recommendedName>
        <fullName evidence="8">DEK-C domain-containing protein</fullName>
    </recommendedName>
</protein>
<keyword evidence="4" id="KW-0238">DNA-binding</keyword>
<dbReference type="FunFam" id="2.30.31.10:FF:000011">
    <property type="entry name" value="RNA polymerase II transcriptional coactivator KELP"/>
    <property type="match status" value="1"/>
</dbReference>
<dbReference type="InterPro" id="IPR045125">
    <property type="entry name" value="Sub1/Tcp4-like"/>
</dbReference>
<dbReference type="AlphaFoldDB" id="S8DMU5"/>
<dbReference type="OrthoDB" id="2505440at2759"/>
<dbReference type="GO" id="GO:0060261">
    <property type="term" value="P:positive regulation of transcription initiation by RNA polymerase II"/>
    <property type="evidence" value="ECO:0007669"/>
    <property type="project" value="InterPro"/>
</dbReference>
<dbReference type="PANTHER" id="PTHR13215">
    <property type="entry name" value="RNA POLYMERASE II TRANSCRIPTIONAL COACTIVATOR"/>
    <property type="match status" value="1"/>
</dbReference>
<keyword evidence="10" id="KW-1185">Reference proteome</keyword>
<accession>S8DMU5</accession>
<feature type="region of interest" description="Disordered" evidence="7">
    <location>
        <begin position="62"/>
        <end position="93"/>
    </location>
</feature>
<dbReference type="Proteomes" id="UP000015453">
    <property type="component" value="Unassembled WGS sequence"/>
</dbReference>
<dbReference type="InterPro" id="IPR017415">
    <property type="entry name" value="KELP"/>
</dbReference>
<dbReference type="PROSITE" id="PS51998">
    <property type="entry name" value="DEK_C"/>
    <property type="match status" value="1"/>
</dbReference>
<comment type="similarity">
    <text evidence="2">Belongs to the transcriptional coactivator PC4 family.</text>
</comment>
<evidence type="ECO:0000256" key="1">
    <source>
        <dbReference type="ARBA" id="ARBA00004123"/>
    </source>
</evidence>
<keyword evidence="5" id="KW-0804">Transcription</keyword>
<dbReference type="Gene3D" id="2.30.31.10">
    <property type="entry name" value="Transcriptional Coactivator Pc4, Chain A"/>
    <property type="match status" value="1"/>
</dbReference>
<feature type="domain" description="DEK-C" evidence="8">
    <location>
        <begin position="3"/>
        <end position="60"/>
    </location>
</feature>
<dbReference type="GO" id="GO:0005634">
    <property type="term" value="C:nucleus"/>
    <property type="evidence" value="ECO:0007669"/>
    <property type="project" value="UniProtKB-SubCell"/>
</dbReference>
<dbReference type="InterPro" id="IPR003173">
    <property type="entry name" value="PC4_C"/>
</dbReference>
<name>S8DMU5_9LAMI</name>
<dbReference type="InterPro" id="IPR014876">
    <property type="entry name" value="DEK_C"/>
</dbReference>
<evidence type="ECO:0000259" key="8">
    <source>
        <dbReference type="PROSITE" id="PS51998"/>
    </source>
</evidence>
<dbReference type="InterPro" id="IPR009044">
    <property type="entry name" value="ssDNA-bd_transcriptional_reg"/>
</dbReference>
<dbReference type="SUPFAM" id="SSF54447">
    <property type="entry name" value="ssDNA-binding transcriptional regulator domain"/>
    <property type="match status" value="1"/>
</dbReference>
<organism evidence="9 10">
    <name type="scientific">Genlisea aurea</name>
    <dbReference type="NCBI Taxonomy" id="192259"/>
    <lineage>
        <taxon>Eukaryota</taxon>
        <taxon>Viridiplantae</taxon>
        <taxon>Streptophyta</taxon>
        <taxon>Embryophyta</taxon>
        <taxon>Tracheophyta</taxon>
        <taxon>Spermatophyta</taxon>
        <taxon>Magnoliopsida</taxon>
        <taxon>eudicotyledons</taxon>
        <taxon>Gunneridae</taxon>
        <taxon>Pentapetalae</taxon>
        <taxon>asterids</taxon>
        <taxon>lamiids</taxon>
        <taxon>Lamiales</taxon>
        <taxon>Lentibulariaceae</taxon>
        <taxon>Genlisea</taxon>
    </lineage>
</organism>
<reference evidence="9 10" key="1">
    <citation type="journal article" date="2013" name="BMC Genomics">
        <title>The miniature genome of a carnivorous plant Genlisea aurea contains a low number of genes and short non-coding sequences.</title>
        <authorList>
            <person name="Leushkin E.V."/>
            <person name="Sutormin R.A."/>
            <person name="Nabieva E.R."/>
            <person name="Penin A.A."/>
            <person name="Kondrashov A.S."/>
            <person name="Logacheva M.D."/>
        </authorList>
    </citation>
    <scope>NUCLEOTIDE SEQUENCE [LARGE SCALE GENOMIC DNA]</scope>
</reference>
<comment type="caution">
    <text evidence="9">The sequence shown here is derived from an EMBL/GenBank/DDBJ whole genome shotgun (WGS) entry which is preliminary data.</text>
</comment>
<evidence type="ECO:0000256" key="5">
    <source>
        <dbReference type="ARBA" id="ARBA00023163"/>
    </source>
</evidence>
<evidence type="ECO:0000256" key="7">
    <source>
        <dbReference type="SAM" id="MobiDB-lite"/>
    </source>
</evidence>
<evidence type="ECO:0000256" key="2">
    <source>
        <dbReference type="ARBA" id="ARBA00009001"/>
    </source>
</evidence>
<dbReference type="Pfam" id="PF08766">
    <property type="entry name" value="DEK_C"/>
    <property type="match status" value="1"/>
</dbReference>
<gene>
    <name evidence="9" type="ORF">M569_13798</name>
</gene>
<feature type="compositionally biased region" description="Acidic residues" evidence="7">
    <location>
        <begin position="75"/>
        <end position="86"/>
    </location>
</feature>
<proteinExistence type="inferred from homology"/>
<dbReference type="GO" id="GO:0003677">
    <property type="term" value="F:DNA binding"/>
    <property type="evidence" value="ECO:0007669"/>
    <property type="project" value="UniProtKB-KW"/>
</dbReference>
<evidence type="ECO:0000313" key="10">
    <source>
        <dbReference type="Proteomes" id="UP000015453"/>
    </source>
</evidence>
<keyword evidence="3" id="KW-0805">Transcription regulation</keyword>
<sequence>MDSGTRTRIEETVLEILRNSNMDETTEFQIRKSASEVLGMDLSEPPVKMFVRDVVESYLREQRAKAKEEEKQEQEPEPEEEEEEESEKFKADREYDGGGNLIICRLSGKRLVTISDFKGKSYVSIREHYKKDDKELPSSKGISLNHEQWTVLKNNIPAIENAISRLDSR</sequence>
<dbReference type="PIRSF" id="PIRSF038156">
    <property type="entry name" value="RNA_pol_II_KELP"/>
    <property type="match status" value="1"/>
</dbReference>
<comment type="subcellular location">
    <subcellularLocation>
        <location evidence="1">Nucleus</location>
    </subcellularLocation>
</comment>
<evidence type="ECO:0000313" key="9">
    <source>
        <dbReference type="EMBL" id="EPS61007.1"/>
    </source>
</evidence>
<keyword evidence="6" id="KW-0539">Nucleus</keyword>
<evidence type="ECO:0000256" key="6">
    <source>
        <dbReference type="ARBA" id="ARBA00023242"/>
    </source>
</evidence>
<dbReference type="GO" id="GO:0003713">
    <property type="term" value="F:transcription coactivator activity"/>
    <property type="evidence" value="ECO:0007669"/>
    <property type="project" value="InterPro"/>
</dbReference>